<sequence>MTTAAEAIFAVIAGQRGDRPFSLDSQEAEQVLSVALALMVELAASNDRIDRLEREVAALRGIPLDDLRNTPLDDAARTERQDALDAMQLRVMRIFLDPRRKTERRSARSRQHPA</sequence>
<dbReference type="STRING" id="1123269.NX02_13850"/>
<keyword evidence="3" id="KW-1185">Reference proteome</keyword>
<dbReference type="HOGENOM" id="CLU_2119562_0_0_5"/>
<name>W0ADT4_9SPHN</name>
<dbReference type="KEGG" id="ssan:NX02_13850"/>
<protein>
    <submittedName>
        <fullName evidence="2">Uncharacterized protein</fullName>
    </submittedName>
</protein>
<evidence type="ECO:0000256" key="1">
    <source>
        <dbReference type="SAM" id="Coils"/>
    </source>
</evidence>
<proteinExistence type="predicted"/>
<dbReference type="PATRIC" id="fig|1123269.5.peg.2698"/>
<dbReference type="Proteomes" id="UP000018851">
    <property type="component" value="Chromosome"/>
</dbReference>
<evidence type="ECO:0000313" key="2">
    <source>
        <dbReference type="EMBL" id="AHE54463.1"/>
    </source>
</evidence>
<keyword evidence="1" id="KW-0175">Coiled coil</keyword>
<dbReference type="AlphaFoldDB" id="W0ADT4"/>
<gene>
    <name evidence="2" type="ORF">NX02_13850</name>
</gene>
<organism evidence="2 3">
    <name type="scientific">Sphingomonas sanxanigenens DSM 19645 = NX02</name>
    <dbReference type="NCBI Taxonomy" id="1123269"/>
    <lineage>
        <taxon>Bacteria</taxon>
        <taxon>Pseudomonadati</taxon>
        <taxon>Pseudomonadota</taxon>
        <taxon>Alphaproteobacteria</taxon>
        <taxon>Sphingomonadales</taxon>
        <taxon>Sphingomonadaceae</taxon>
        <taxon>Sphingomonas</taxon>
    </lineage>
</organism>
<feature type="coiled-coil region" evidence="1">
    <location>
        <begin position="35"/>
        <end position="62"/>
    </location>
</feature>
<accession>W0ADT4</accession>
<reference evidence="2 3" key="1">
    <citation type="submission" date="2013-07" db="EMBL/GenBank/DDBJ databases">
        <title>Completed genome of Sphingomonas sanxanigenens NX02.</title>
        <authorList>
            <person name="Ma T."/>
            <person name="Huang H."/>
            <person name="Wu M."/>
            <person name="Li X."/>
            <person name="Li G."/>
        </authorList>
    </citation>
    <scope>NUCLEOTIDE SEQUENCE [LARGE SCALE GENOMIC DNA]</scope>
    <source>
        <strain evidence="2 3">NX02</strain>
    </source>
</reference>
<dbReference type="RefSeq" id="WP_025292665.1">
    <property type="nucleotide sequence ID" value="NZ_CP006644.1"/>
</dbReference>
<dbReference type="EMBL" id="CP006644">
    <property type="protein sequence ID" value="AHE54463.1"/>
    <property type="molecule type" value="Genomic_DNA"/>
</dbReference>
<evidence type="ECO:0000313" key="3">
    <source>
        <dbReference type="Proteomes" id="UP000018851"/>
    </source>
</evidence>